<reference evidence="2" key="2">
    <citation type="submission" date="2023-04" db="EMBL/GenBank/DDBJ databases">
        <authorList>
            <person name="Beletskiy A.V."/>
            <person name="Mardanov A.V."/>
            <person name="Ravin N.V."/>
        </authorList>
    </citation>
    <scope>NUCLEOTIDE SEQUENCE</scope>
    <source>
        <strain evidence="2">GKL-02</strain>
    </source>
</reference>
<gene>
    <name evidence="2" type="ORF">QJT81_11690</name>
</gene>
<feature type="domain" description="DUF11" evidence="1">
    <location>
        <begin position="2"/>
        <end position="65"/>
    </location>
</feature>
<sequence>MVYTLTVSNTGADDASGVQVRDVLPESLQFQRASPVGEYDALTGVWNVGWLAAKDNRQLQIMAKVR</sequence>
<dbReference type="NCBIfam" id="TIGR01451">
    <property type="entry name" value="B_ant_repeat"/>
    <property type="match status" value="1"/>
</dbReference>
<proteinExistence type="predicted"/>
<name>A0AA95KHI0_9GAMM</name>
<organism evidence="2">
    <name type="scientific">Candidatus Thiothrix putei</name>
    <dbReference type="NCBI Taxonomy" id="3080811"/>
    <lineage>
        <taxon>Bacteria</taxon>
        <taxon>Pseudomonadati</taxon>
        <taxon>Pseudomonadota</taxon>
        <taxon>Gammaproteobacteria</taxon>
        <taxon>Thiotrichales</taxon>
        <taxon>Thiotrichaceae</taxon>
        <taxon>Thiothrix</taxon>
    </lineage>
</organism>
<dbReference type="Pfam" id="PF01345">
    <property type="entry name" value="DUF11"/>
    <property type="match status" value="1"/>
</dbReference>
<evidence type="ECO:0000313" key="2">
    <source>
        <dbReference type="EMBL" id="WGZ92536.1"/>
    </source>
</evidence>
<dbReference type="AlphaFoldDB" id="A0AA95KHI0"/>
<dbReference type="InterPro" id="IPR047589">
    <property type="entry name" value="DUF11_rpt"/>
</dbReference>
<dbReference type="Proteomes" id="UP001301326">
    <property type="component" value="Chromosome"/>
</dbReference>
<dbReference type="KEGG" id="tput:QJT81_11690"/>
<dbReference type="InterPro" id="IPR001434">
    <property type="entry name" value="OmcB-like_DUF11"/>
</dbReference>
<accession>A0AA95KHI0</accession>
<reference evidence="2" key="1">
    <citation type="journal article" date="2023" name="Int. J. Mol. Sci.">
        <title>Metagenomics Revealed a New Genus 'Candidatus Thiocaldithrix dubininis' gen. nov., sp. nov. and a New Species 'Candidatus Thiothrix putei' sp. nov. in the Family Thiotrichaceae, Some Members of Which Have Traits of Both Na+- and H+-Motive Energetics.</title>
        <authorList>
            <person name="Ravin N.V."/>
            <person name="Muntyan M.S."/>
            <person name="Smolyakov D.D."/>
            <person name="Rudenko T.S."/>
            <person name="Beletsky A.V."/>
            <person name="Mardanov A.V."/>
            <person name="Grabovich M.Y."/>
        </authorList>
    </citation>
    <scope>NUCLEOTIDE SEQUENCE</scope>
    <source>
        <strain evidence="2">GKL-02</strain>
    </source>
</reference>
<protein>
    <submittedName>
        <fullName evidence="2">DUF11 domain-containing protein</fullName>
    </submittedName>
</protein>
<evidence type="ECO:0000259" key="1">
    <source>
        <dbReference type="Pfam" id="PF01345"/>
    </source>
</evidence>
<dbReference type="EMBL" id="CP124756">
    <property type="protein sequence ID" value="WGZ92536.1"/>
    <property type="molecule type" value="Genomic_DNA"/>
</dbReference>